<evidence type="ECO:0000256" key="8">
    <source>
        <dbReference type="ARBA" id="ARBA00023098"/>
    </source>
</evidence>
<comment type="catalytic activity">
    <reaction evidence="9">
        <text>a lipid X + a UDP-2-N,3-O-bis[(3R)-3-hydroxyacyl]-alpha-D-glucosamine = a lipid A disaccharide + UDP + H(+)</text>
        <dbReference type="Rhea" id="RHEA:67828"/>
        <dbReference type="ChEBI" id="CHEBI:15378"/>
        <dbReference type="ChEBI" id="CHEBI:58223"/>
        <dbReference type="ChEBI" id="CHEBI:137748"/>
        <dbReference type="ChEBI" id="CHEBI:176338"/>
        <dbReference type="ChEBI" id="CHEBI:176343"/>
        <dbReference type="EC" id="2.4.1.182"/>
    </reaction>
</comment>
<accession>A0AA49Q4T3</accession>
<dbReference type="AlphaFoldDB" id="A0AA49Q4T3"/>
<evidence type="ECO:0000256" key="5">
    <source>
        <dbReference type="ARBA" id="ARBA00022556"/>
    </source>
</evidence>
<evidence type="ECO:0000256" key="3">
    <source>
        <dbReference type="ARBA" id="ARBA00020902"/>
    </source>
</evidence>
<dbReference type="InterPro" id="IPR003835">
    <property type="entry name" value="Glyco_trans_19"/>
</dbReference>
<evidence type="ECO:0000313" key="11">
    <source>
        <dbReference type="EMBL" id="WKW12146.1"/>
    </source>
</evidence>
<comment type="function">
    <text evidence="1">Condensation of UDP-2,3-diacylglucosamine and 2,3-diacylglucosamine-1-phosphate to form lipid A disaccharide, a precursor of lipid A, a phosphorylated glycolipid that anchors the lipopolysaccharide to the outer membrane of the cell.</text>
</comment>
<dbReference type="GO" id="GO:0009245">
    <property type="term" value="P:lipid A biosynthetic process"/>
    <property type="evidence" value="ECO:0007669"/>
    <property type="project" value="UniProtKB-UniRule"/>
</dbReference>
<gene>
    <name evidence="11" type="primary">lpxB</name>
    <name evidence="11" type="ORF">Strain138_001426</name>
    <name evidence="12" type="ORF">Strain318_001426</name>
</gene>
<keyword evidence="8" id="KW-0443">Lipid metabolism</keyword>
<sequence length="370" mass="39790">MREILILAGEASGDLHGAILAERLKALRPGLPITGTGGVRMRTAGVEMLEEHEGVVGFVEVLRHIPSHYRLLKRLTARLASGRVGLVICIDYPGFNMRVAAAAAKAGVPVLYYITPQVWAWRAGRLKTMAKIISKAAVILPFEEAMLRGAGIDATFVGHPLLDRAQSLPTQAEARARLGLPADAEILALFPGSRAEEIRRHLRDFLAVADELRRRRPALQVVLSVAPTIDLRDNELPVPLIRSASFDVLRAADVALCKSGTTTLEAAVAGTPCAIVYRTSPISYAIAKRLVKIGHIGLLNIVAGRTVAPEFVQDAFQPRPVADALEPLFDRDGEARARMVAGLAEVRAKLGEPGASERVAVMAAGMLRVD</sequence>
<evidence type="ECO:0000313" key="12">
    <source>
        <dbReference type="EMBL" id="WKW15055.1"/>
    </source>
</evidence>
<dbReference type="EMBL" id="CP130612">
    <property type="protein sequence ID" value="WKW12146.1"/>
    <property type="molecule type" value="Genomic_DNA"/>
</dbReference>
<evidence type="ECO:0000256" key="4">
    <source>
        <dbReference type="ARBA" id="ARBA00022516"/>
    </source>
</evidence>
<evidence type="ECO:0000256" key="10">
    <source>
        <dbReference type="NCBIfam" id="TIGR00215"/>
    </source>
</evidence>
<dbReference type="EMBL" id="CP130613">
    <property type="protein sequence ID" value="WKW15055.1"/>
    <property type="molecule type" value="Genomic_DNA"/>
</dbReference>
<organism evidence="11">
    <name type="scientific">Pseudogemmatithrix spongiicola</name>
    <dbReference type="NCBI Taxonomy" id="3062599"/>
    <lineage>
        <taxon>Bacteria</taxon>
        <taxon>Pseudomonadati</taxon>
        <taxon>Gemmatimonadota</taxon>
        <taxon>Gemmatimonadia</taxon>
        <taxon>Gemmatimonadales</taxon>
        <taxon>Gemmatimonadaceae</taxon>
        <taxon>Pseudogemmatithrix</taxon>
    </lineage>
</organism>
<accession>A0AA49JZD3</accession>
<dbReference type="SUPFAM" id="SSF53756">
    <property type="entry name" value="UDP-Glycosyltransferase/glycogen phosphorylase"/>
    <property type="match status" value="1"/>
</dbReference>
<evidence type="ECO:0000256" key="2">
    <source>
        <dbReference type="ARBA" id="ARBA00012687"/>
    </source>
</evidence>
<dbReference type="EC" id="2.4.1.182" evidence="2 10"/>
<dbReference type="GO" id="GO:0008915">
    <property type="term" value="F:lipid-A-disaccharide synthase activity"/>
    <property type="evidence" value="ECO:0007669"/>
    <property type="project" value="UniProtKB-UniRule"/>
</dbReference>
<name>A0AA49Q4T3_9BACT</name>
<keyword evidence="6 11" id="KW-0328">Glycosyltransferase</keyword>
<protein>
    <recommendedName>
        <fullName evidence="3 10">Lipid-A-disaccharide synthase</fullName>
        <ecNumber evidence="2 10">2.4.1.182</ecNumber>
    </recommendedName>
</protein>
<dbReference type="KEGG" id="pspc:Strain318_001426"/>
<dbReference type="PANTHER" id="PTHR30372:SF4">
    <property type="entry name" value="LIPID-A-DISACCHARIDE SYNTHASE, MITOCHONDRIAL-RELATED"/>
    <property type="match status" value="1"/>
</dbReference>
<evidence type="ECO:0000256" key="6">
    <source>
        <dbReference type="ARBA" id="ARBA00022676"/>
    </source>
</evidence>
<reference evidence="11" key="1">
    <citation type="submission" date="2023-07" db="EMBL/GenBank/DDBJ databases">
        <authorList>
            <person name="Haufschild T."/>
            <person name="Kallscheuer N."/>
            <person name="Hammer J."/>
            <person name="Kohn T."/>
            <person name="Kabuu M."/>
            <person name="Jogler M."/>
            <person name="Wohfarth N."/>
            <person name="Heuer A."/>
            <person name="Rohde M."/>
            <person name="van Teeseling M.C.F."/>
            <person name="Jogler C."/>
        </authorList>
    </citation>
    <scope>NUCLEOTIDE SEQUENCE</scope>
    <source>
        <strain evidence="11">Strain 138</strain>
        <strain evidence="12">Strain 318</strain>
    </source>
</reference>
<evidence type="ECO:0000256" key="7">
    <source>
        <dbReference type="ARBA" id="ARBA00022679"/>
    </source>
</evidence>
<dbReference type="RefSeq" id="WP_367887819.1">
    <property type="nucleotide sequence ID" value="NZ_CP130612.1"/>
</dbReference>
<dbReference type="GO" id="GO:0005543">
    <property type="term" value="F:phospholipid binding"/>
    <property type="evidence" value="ECO:0007669"/>
    <property type="project" value="TreeGrafter"/>
</dbReference>
<keyword evidence="4" id="KW-0444">Lipid biosynthesis</keyword>
<dbReference type="Proteomes" id="UP001229955">
    <property type="component" value="Chromosome"/>
</dbReference>
<dbReference type="NCBIfam" id="TIGR00215">
    <property type="entry name" value="lpxB"/>
    <property type="match status" value="1"/>
</dbReference>
<dbReference type="Pfam" id="PF02684">
    <property type="entry name" value="LpxB"/>
    <property type="match status" value="1"/>
</dbReference>
<evidence type="ECO:0000313" key="13">
    <source>
        <dbReference type="Proteomes" id="UP001229955"/>
    </source>
</evidence>
<evidence type="ECO:0000256" key="9">
    <source>
        <dbReference type="ARBA" id="ARBA00048975"/>
    </source>
</evidence>
<proteinExistence type="predicted"/>
<keyword evidence="13" id="KW-1185">Reference proteome</keyword>
<evidence type="ECO:0000256" key="1">
    <source>
        <dbReference type="ARBA" id="ARBA00002056"/>
    </source>
</evidence>
<dbReference type="GO" id="GO:0016020">
    <property type="term" value="C:membrane"/>
    <property type="evidence" value="ECO:0007669"/>
    <property type="project" value="GOC"/>
</dbReference>
<keyword evidence="5" id="KW-0441">Lipid A biosynthesis</keyword>
<dbReference type="PANTHER" id="PTHR30372">
    <property type="entry name" value="LIPID-A-DISACCHARIDE SYNTHASE"/>
    <property type="match status" value="1"/>
</dbReference>
<keyword evidence="7 11" id="KW-0808">Transferase</keyword>